<evidence type="ECO:0008006" key="3">
    <source>
        <dbReference type="Google" id="ProtNLM"/>
    </source>
</evidence>
<dbReference type="KEGG" id="noa:BKM31_18700"/>
<protein>
    <recommendedName>
        <fullName evidence="3">SRPBCC family protein</fullName>
    </recommendedName>
</protein>
<evidence type="ECO:0000313" key="1">
    <source>
        <dbReference type="EMBL" id="AQZ70487.1"/>
    </source>
</evidence>
<gene>
    <name evidence="1" type="ORF">BKM31_18700</name>
</gene>
<keyword evidence="2" id="KW-1185">Reference proteome</keyword>
<sequence>MGTGLGIAAAVLLLYGLIFQPWACRWGATDEEAIAAMPGDELVPDADVTTRAVSIDAPPGRVWPWLVQIGWGRAGWYSYDWLDNDGRPSADRIIPELQHLRVGDIVPILPGREPSVCHLEPETSLVVGDTQMGLTGCYLLKPVGDNGARLISRWRQRKSHNVLALAWSLFGVPGQFLLERKMLKNIKARAERAPALDRP</sequence>
<dbReference type="EMBL" id="CP017717">
    <property type="protein sequence ID" value="AQZ70487.1"/>
    <property type="molecule type" value="Genomic_DNA"/>
</dbReference>
<dbReference type="STRING" id="1909395.BKM31_18700"/>
<evidence type="ECO:0000313" key="2">
    <source>
        <dbReference type="Proteomes" id="UP000190797"/>
    </source>
</evidence>
<dbReference type="AlphaFoldDB" id="A0A1V0AJT7"/>
<dbReference type="Proteomes" id="UP000190797">
    <property type="component" value="Chromosome"/>
</dbReference>
<proteinExistence type="predicted"/>
<name>A0A1V0AJT7_9ACTN</name>
<accession>A0A1V0AJT7</accession>
<reference evidence="2" key="1">
    <citation type="journal article" date="2017" name="Med. Chem. Commun.">
        <title>Nonomuraea sp. ATCC 55076 harbours the largest actinomycete chromosome to date and the kistamicin biosynthetic gene cluster.</title>
        <authorList>
            <person name="Nazari B."/>
            <person name="Forneris C.C."/>
            <person name="Gibson M.I."/>
            <person name="Moon K."/>
            <person name="Schramma K.R."/>
            <person name="Seyedsayamdost M.R."/>
        </authorList>
    </citation>
    <scope>NUCLEOTIDE SEQUENCE [LARGE SCALE GENOMIC DNA]</scope>
    <source>
        <strain evidence="2">ATCC 55076</strain>
    </source>
</reference>
<organism evidence="1 2">
    <name type="scientific">[Actinomadura] parvosata subsp. kistnae</name>
    <dbReference type="NCBI Taxonomy" id="1909395"/>
    <lineage>
        <taxon>Bacteria</taxon>
        <taxon>Bacillati</taxon>
        <taxon>Actinomycetota</taxon>
        <taxon>Actinomycetes</taxon>
        <taxon>Streptosporangiales</taxon>
        <taxon>Streptosporangiaceae</taxon>
        <taxon>Nonomuraea</taxon>
    </lineage>
</organism>